<organism evidence="5 6">
    <name type="scientific">Paenibacillus eucommiae</name>
    <dbReference type="NCBI Taxonomy" id="1355755"/>
    <lineage>
        <taxon>Bacteria</taxon>
        <taxon>Bacillati</taxon>
        <taxon>Bacillota</taxon>
        <taxon>Bacilli</taxon>
        <taxon>Bacillales</taxon>
        <taxon>Paenibacillaceae</taxon>
        <taxon>Paenibacillus</taxon>
    </lineage>
</organism>
<keyword evidence="6" id="KW-1185">Reference proteome</keyword>
<comment type="caution">
    <text evidence="5">The sequence shown here is derived from an EMBL/GenBank/DDBJ whole genome shotgun (WGS) entry which is preliminary data.</text>
</comment>
<keyword evidence="3" id="KW-0804">Transcription</keyword>
<dbReference type="EMBL" id="JAGGLB010000035">
    <property type="protein sequence ID" value="MBP1995564.1"/>
    <property type="molecule type" value="Genomic_DNA"/>
</dbReference>
<dbReference type="Gene3D" id="1.10.10.60">
    <property type="entry name" value="Homeodomain-like"/>
    <property type="match status" value="2"/>
</dbReference>
<keyword evidence="1" id="KW-0805">Transcription regulation</keyword>
<dbReference type="PRINTS" id="PR00032">
    <property type="entry name" value="HTHARAC"/>
</dbReference>
<dbReference type="RefSeq" id="WP_209977350.1">
    <property type="nucleotide sequence ID" value="NZ_JAGGLB010000035.1"/>
</dbReference>
<keyword evidence="2" id="KW-0238">DNA-binding</keyword>
<evidence type="ECO:0000256" key="3">
    <source>
        <dbReference type="ARBA" id="ARBA00023163"/>
    </source>
</evidence>
<dbReference type="PANTHER" id="PTHR47893:SF1">
    <property type="entry name" value="REGULATORY PROTEIN PCHR"/>
    <property type="match status" value="1"/>
</dbReference>
<dbReference type="Proteomes" id="UP001519287">
    <property type="component" value="Unassembled WGS sequence"/>
</dbReference>
<dbReference type="InterPro" id="IPR018060">
    <property type="entry name" value="HTH_AraC"/>
</dbReference>
<sequence length="328" mass="37628">MHTADFHQNFDHFFDVLQQPRKNANRTEHITLQAQIGEGTIRRFVPRCDMEVVISEYSFHRNVIMNLKPEEPMIELSYCFQGARELSLSGKRHEHLPGSCTLQFMNKPEARFEFSGNQSFHMLGIGIPVATFHHFMEDACGSKSIDFDHILGGQSFRMFQETIDPSASVILQQFMQSAQTNGTKNIELECRVLELLSLAFRSFLYERSSKSTKLSTSDMQKIRLAHDVILDRMAEPPTLLELSRLIGLNDYKLKIGFKEMYGTTVYGYLRNKRLEKAFLLLQKGNISVNDTSCAVGYSNPSYFAEAFREKFGINPGEFVKRAYVSMQL</sequence>
<reference evidence="5 6" key="1">
    <citation type="submission" date="2021-03" db="EMBL/GenBank/DDBJ databases">
        <title>Genomic Encyclopedia of Type Strains, Phase IV (KMG-IV): sequencing the most valuable type-strain genomes for metagenomic binning, comparative biology and taxonomic classification.</title>
        <authorList>
            <person name="Goeker M."/>
        </authorList>
    </citation>
    <scope>NUCLEOTIDE SEQUENCE [LARGE SCALE GENOMIC DNA]</scope>
    <source>
        <strain evidence="5 6">DSM 26048</strain>
    </source>
</reference>
<evidence type="ECO:0000313" key="5">
    <source>
        <dbReference type="EMBL" id="MBP1995564.1"/>
    </source>
</evidence>
<dbReference type="InterPro" id="IPR009057">
    <property type="entry name" value="Homeodomain-like_sf"/>
</dbReference>
<proteinExistence type="predicted"/>
<dbReference type="InterPro" id="IPR020449">
    <property type="entry name" value="Tscrpt_reg_AraC-type_HTH"/>
</dbReference>
<dbReference type="PANTHER" id="PTHR47893">
    <property type="entry name" value="REGULATORY PROTEIN PCHR"/>
    <property type="match status" value="1"/>
</dbReference>
<name>A0ABS4JA06_9BACL</name>
<dbReference type="SUPFAM" id="SSF46689">
    <property type="entry name" value="Homeodomain-like"/>
    <property type="match status" value="1"/>
</dbReference>
<evidence type="ECO:0000259" key="4">
    <source>
        <dbReference type="PROSITE" id="PS01124"/>
    </source>
</evidence>
<protein>
    <submittedName>
        <fullName evidence="5">AraC-like DNA-binding protein</fullName>
    </submittedName>
</protein>
<dbReference type="Pfam" id="PF12833">
    <property type="entry name" value="HTH_18"/>
    <property type="match status" value="1"/>
</dbReference>
<evidence type="ECO:0000256" key="1">
    <source>
        <dbReference type="ARBA" id="ARBA00023015"/>
    </source>
</evidence>
<dbReference type="InterPro" id="IPR053142">
    <property type="entry name" value="PchR_regulatory_protein"/>
</dbReference>
<dbReference type="SMART" id="SM00342">
    <property type="entry name" value="HTH_ARAC"/>
    <property type="match status" value="1"/>
</dbReference>
<dbReference type="PROSITE" id="PS01124">
    <property type="entry name" value="HTH_ARAC_FAMILY_2"/>
    <property type="match status" value="1"/>
</dbReference>
<accession>A0ABS4JA06</accession>
<evidence type="ECO:0000313" key="6">
    <source>
        <dbReference type="Proteomes" id="UP001519287"/>
    </source>
</evidence>
<feature type="domain" description="HTH araC/xylS-type" evidence="4">
    <location>
        <begin position="223"/>
        <end position="321"/>
    </location>
</feature>
<evidence type="ECO:0000256" key="2">
    <source>
        <dbReference type="ARBA" id="ARBA00023125"/>
    </source>
</evidence>
<gene>
    <name evidence="5" type="ORF">J2Z66_007206</name>
</gene>